<evidence type="ECO:0000256" key="5">
    <source>
        <dbReference type="ARBA" id="ARBA00023239"/>
    </source>
</evidence>
<evidence type="ECO:0000256" key="3">
    <source>
        <dbReference type="ARBA" id="ARBA00012587"/>
    </source>
</evidence>
<keyword evidence="6" id="KW-0961">Cell wall biogenesis/degradation</keyword>
<dbReference type="PROSITE" id="PS00922">
    <property type="entry name" value="TRANSGLYCOSYLASE"/>
    <property type="match status" value="1"/>
</dbReference>
<comment type="similarity">
    <text evidence="2">Belongs to the transglycosylase Slt family.</text>
</comment>
<dbReference type="PANTHER" id="PTHR37423:SF5">
    <property type="entry name" value="SOLUBLE LYTIC MUREIN TRANSGLYCOSYLASE"/>
    <property type="match status" value="1"/>
</dbReference>
<name>A0A2P5T237_9GAMM</name>
<evidence type="ECO:0000256" key="1">
    <source>
        <dbReference type="ARBA" id="ARBA00001420"/>
    </source>
</evidence>
<dbReference type="Gene3D" id="1.25.20.10">
    <property type="entry name" value="Bacterial muramidases"/>
    <property type="match status" value="1"/>
</dbReference>
<dbReference type="InterPro" id="IPR008258">
    <property type="entry name" value="Transglycosylase_SLT_dom_1"/>
</dbReference>
<reference evidence="9 10" key="1">
    <citation type="journal article" date="2018" name="Genome Biol. Evol.">
        <title>Cladogenesis and Genomic Streamlining in Extracellular Endosymbionts of Tropical Stink Bugs.</title>
        <authorList>
            <person name="Otero-Bravo A."/>
            <person name="Goffredi S."/>
            <person name="Sabree Z.L."/>
        </authorList>
    </citation>
    <scope>NUCLEOTIDE SEQUENCE [LARGE SCALE GENOMIC DNA]</scope>
    <source>
        <strain evidence="9 10">SoEO</strain>
    </source>
</reference>
<dbReference type="InterPro" id="IPR008939">
    <property type="entry name" value="Lytic_TGlycosylase_superhlx_U"/>
</dbReference>
<proteinExistence type="inferred from homology"/>
<keyword evidence="5" id="KW-0456">Lyase</keyword>
<keyword evidence="4" id="KW-0732">Signal</keyword>
<dbReference type="InterPro" id="IPR037061">
    <property type="entry name" value="Lytic_TGlycoase_superhlx_L_sf"/>
</dbReference>
<dbReference type="SUPFAM" id="SSF53955">
    <property type="entry name" value="Lysozyme-like"/>
    <property type="match status" value="1"/>
</dbReference>
<sequence length="645" mass="76285">MKMIFKCLILIQFIFFNENIYATSIKQQRQNYKQIKTAYINHDIDIISSLLPKLKKYPLYPYLQYEFLIKKIKKENNLASIQGLVKKFINKYSDIPIANSMNNYFINLLAQHNNGKTLLNFSPNKPKQTQALCNWYYIKWLFDKKSINIEALKKIWLSRVNILHDCNKLLLISNKHIKIPSNIILELIGFAMKANNDRLITCLTKMLPPNYKNFANLILQIKNNPSSILNLIKKMHYSSFNFNLQVIRYSLLHLSRKNPELAKKTMSIIIKSYHMTPSDIQVLKEIVANNMIQKNISNELNIWRNSVIANSKSTSLIEQHIRKSLMNNNRTELKFWISRLPLKAKEKEEWQYWQADILYLQGKKKQAKSIFYKLIKKRNFYSLVAAQRLGINYFFKNDIAPAPDNTILTLKEMPRIRELMYWKQYNLASNEWNHLISNKTVRQLKMLARYANEQKWWNFSVKTTIQAKIWDNIKERFPLAWNNLYIKYTNNKNISKNYAMAISRQESGWDPDAHSLMNAIGLMQIEPNTAKQVIKIYHIKDDIINKLFDPEINIWIGTNYLEYIFKQLGKNRILTSAAYNAGLSNINIWKHRSAGKINAIAFIEAIPFLETRQYVKNVLLYNAYYNYLTGKPRNILTSVEWNHRY</sequence>
<protein>
    <recommendedName>
        <fullName evidence="3">peptidoglycan lytic exotransglycosylase</fullName>
        <ecNumber evidence="3">4.2.2.n1</ecNumber>
    </recommendedName>
</protein>
<accession>A0A2P5T237</accession>
<dbReference type="InterPro" id="IPR023346">
    <property type="entry name" value="Lysozyme-like_dom_sf"/>
</dbReference>
<evidence type="ECO:0000259" key="8">
    <source>
        <dbReference type="Pfam" id="PF14718"/>
    </source>
</evidence>
<dbReference type="GO" id="GO:0071555">
    <property type="term" value="P:cell wall organization"/>
    <property type="evidence" value="ECO:0007669"/>
    <property type="project" value="UniProtKB-KW"/>
</dbReference>
<evidence type="ECO:0000313" key="10">
    <source>
        <dbReference type="Proteomes" id="UP000295937"/>
    </source>
</evidence>
<dbReference type="GO" id="GO:0004553">
    <property type="term" value="F:hydrolase activity, hydrolyzing O-glycosyl compounds"/>
    <property type="evidence" value="ECO:0007669"/>
    <property type="project" value="InterPro"/>
</dbReference>
<dbReference type="Gene3D" id="1.10.1240.20">
    <property type="entry name" value="Lytic transglycosylase, superhelical linker domain"/>
    <property type="match status" value="1"/>
</dbReference>
<feature type="domain" description="Transglycosylase SLT" evidence="7">
    <location>
        <begin position="485"/>
        <end position="596"/>
    </location>
</feature>
<dbReference type="GO" id="GO:0008933">
    <property type="term" value="F:peptidoglycan lytic transglycosylase activity"/>
    <property type="evidence" value="ECO:0007669"/>
    <property type="project" value="InterPro"/>
</dbReference>
<dbReference type="NCBIfam" id="NF008631">
    <property type="entry name" value="PRK11619.1"/>
    <property type="match status" value="1"/>
</dbReference>
<dbReference type="Pfam" id="PF01464">
    <property type="entry name" value="SLT"/>
    <property type="match status" value="1"/>
</dbReference>
<evidence type="ECO:0000256" key="2">
    <source>
        <dbReference type="ARBA" id="ARBA00007734"/>
    </source>
</evidence>
<organism evidence="9 10">
    <name type="scientific">Candidatus Pantoea edessiphila</name>
    <dbReference type="NCBI Taxonomy" id="2044610"/>
    <lineage>
        <taxon>Bacteria</taxon>
        <taxon>Pseudomonadati</taxon>
        <taxon>Pseudomonadota</taxon>
        <taxon>Gammaproteobacteria</taxon>
        <taxon>Enterobacterales</taxon>
        <taxon>Erwiniaceae</taxon>
        <taxon>Pantoea</taxon>
    </lineage>
</organism>
<comment type="caution">
    <text evidence="9">The sequence shown here is derived from an EMBL/GenBank/DDBJ whole genome shotgun (WGS) entry which is preliminary data.</text>
</comment>
<dbReference type="AlphaFoldDB" id="A0A2P5T237"/>
<gene>
    <name evidence="9" type="ORF">CRV09_01835</name>
</gene>
<dbReference type="GO" id="GO:0016020">
    <property type="term" value="C:membrane"/>
    <property type="evidence" value="ECO:0007669"/>
    <property type="project" value="InterPro"/>
</dbReference>
<evidence type="ECO:0000256" key="6">
    <source>
        <dbReference type="ARBA" id="ARBA00023316"/>
    </source>
</evidence>
<evidence type="ECO:0000259" key="7">
    <source>
        <dbReference type="Pfam" id="PF01464"/>
    </source>
</evidence>
<dbReference type="GO" id="GO:0000270">
    <property type="term" value="P:peptidoglycan metabolic process"/>
    <property type="evidence" value="ECO:0007669"/>
    <property type="project" value="InterPro"/>
</dbReference>
<evidence type="ECO:0000256" key="4">
    <source>
        <dbReference type="ARBA" id="ARBA00022729"/>
    </source>
</evidence>
<feature type="domain" description="Lytic transglycosylase superhelical linker" evidence="8">
    <location>
        <begin position="410"/>
        <end position="473"/>
    </location>
</feature>
<dbReference type="EC" id="4.2.2.n1" evidence="3"/>
<dbReference type="CDD" id="cd13401">
    <property type="entry name" value="Slt70-like"/>
    <property type="match status" value="1"/>
</dbReference>
<comment type="catalytic activity">
    <reaction evidence="1">
        <text>Exolytic cleavage of the (1-&gt;4)-beta-glycosidic linkage between N-acetylmuramic acid (MurNAc) and N-acetylglucosamine (GlcNAc) residues in peptidoglycan, from either the reducing or the non-reducing ends of the peptidoglycan chains, with concomitant formation of a 1,6-anhydrobond in the MurNAc residue.</text>
        <dbReference type="EC" id="4.2.2.n1"/>
    </reaction>
</comment>
<dbReference type="InterPro" id="IPR012289">
    <property type="entry name" value="Lytic_TGlycosylase_superhlx_L"/>
</dbReference>
<dbReference type="EMBL" id="PDKR01000002">
    <property type="protein sequence ID" value="PPI88623.1"/>
    <property type="molecule type" value="Genomic_DNA"/>
</dbReference>
<dbReference type="Proteomes" id="UP000295937">
    <property type="component" value="Unassembled WGS sequence"/>
</dbReference>
<dbReference type="GO" id="GO:0042597">
    <property type="term" value="C:periplasmic space"/>
    <property type="evidence" value="ECO:0007669"/>
    <property type="project" value="InterPro"/>
</dbReference>
<dbReference type="Pfam" id="PF14718">
    <property type="entry name" value="SLT_L"/>
    <property type="match status" value="1"/>
</dbReference>
<dbReference type="SUPFAM" id="SSF48435">
    <property type="entry name" value="Bacterial muramidases"/>
    <property type="match status" value="1"/>
</dbReference>
<dbReference type="Gene3D" id="1.10.530.10">
    <property type="match status" value="1"/>
</dbReference>
<dbReference type="InterPro" id="IPR000189">
    <property type="entry name" value="Transglyc_AS"/>
</dbReference>
<evidence type="ECO:0000313" key="9">
    <source>
        <dbReference type="EMBL" id="PPI88623.1"/>
    </source>
</evidence>
<dbReference type="OrthoDB" id="92254at2"/>
<dbReference type="PANTHER" id="PTHR37423">
    <property type="entry name" value="SOLUBLE LYTIC MUREIN TRANSGLYCOSYLASE-RELATED"/>
    <property type="match status" value="1"/>
</dbReference>